<dbReference type="RefSeq" id="WP_257742393.1">
    <property type="nucleotide sequence ID" value="NZ_CP096115.1"/>
</dbReference>
<dbReference type="Pfam" id="PF00534">
    <property type="entry name" value="Glycos_transf_1"/>
    <property type="match status" value="1"/>
</dbReference>
<proteinExistence type="predicted"/>
<keyword evidence="3" id="KW-1185">Reference proteome</keyword>
<dbReference type="KEGG" id="mend:L6E24_12970"/>
<reference evidence="2" key="1">
    <citation type="submission" date="2022-04" db="EMBL/GenBank/DDBJ databases">
        <title>Complete genome of Methanoplanus endosymbiosus DSM 3599.</title>
        <authorList>
            <person name="Chen S.-C."/>
            <person name="You Y.-T."/>
            <person name="Zhou Y.-Z."/>
            <person name="Lai M.-C."/>
        </authorList>
    </citation>
    <scope>NUCLEOTIDE SEQUENCE</scope>
    <source>
        <strain evidence="2">DSM 3599</strain>
    </source>
</reference>
<dbReference type="PANTHER" id="PTHR12526">
    <property type="entry name" value="GLYCOSYLTRANSFERASE"/>
    <property type="match status" value="1"/>
</dbReference>
<evidence type="ECO:0000259" key="1">
    <source>
        <dbReference type="Pfam" id="PF00534"/>
    </source>
</evidence>
<accession>A0A9E7PNJ9</accession>
<dbReference type="AlphaFoldDB" id="A0A9E7PNJ9"/>
<dbReference type="EMBL" id="CP096115">
    <property type="protein sequence ID" value="UUX92244.1"/>
    <property type="molecule type" value="Genomic_DNA"/>
</dbReference>
<protein>
    <submittedName>
        <fullName evidence="2">Glycosyltransferase family 4 protein</fullName>
    </submittedName>
</protein>
<name>A0A9E7PNJ9_9EURY</name>
<dbReference type="CDD" id="cd03825">
    <property type="entry name" value="GT4_WcaC-like"/>
    <property type="match status" value="1"/>
</dbReference>
<dbReference type="InterPro" id="IPR001296">
    <property type="entry name" value="Glyco_trans_1"/>
</dbReference>
<gene>
    <name evidence="2" type="ORF">L6E24_12970</name>
</gene>
<feature type="domain" description="Glycosyl transferase family 1" evidence="1">
    <location>
        <begin position="225"/>
        <end position="384"/>
    </location>
</feature>
<dbReference type="GeneID" id="74308631"/>
<dbReference type="Proteomes" id="UP001060368">
    <property type="component" value="Chromosome"/>
</dbReference>
<sequence length="409" mass="46326">MKILHIVAGDLTGGASRGAYWLHLGLKELGIDSKIITNSKETFGDKNVISVTENKKSKLIDMIRSQLDMFPTVFYQNRKKVIFSTGFVGFDFTKTREYKEADIIHLHWINNGFINMRHLSKISKPVIWTMRDMWPMTGGCHCSMECEKYQFGCGGCTQLGSSYGYDLSKIVLNRKIKYLPKNIKMVGISNWLSETAKKSLVMKNFDVKTIHNNINTKDFYPIDKKSAKEILGLPIDKKIILTGAQNVNDIWKGFDKFLEATKWLDKDNCYLCFFGRLGTGIIDNLGFQYMNFGFLHDTISLRLLYSAADVFVAPSLMDAFGKTLAESMACGTPVVCFNATGPKDIVDHQLNGYKATPFDSHDLANGINWVLDSPEYTTISQNTREKVLGCFDSKVVARQYIELYKCILK</sequence>
<evidence type="ECO:0000313" key="2">
    <source>
        <dbReference type="EMBL" id="UUX92244.1"/>
    </source>
</evidence>
<dbReference type="Gene3D" id="3.40.50.2000">
    <property type="entry name" value="Glycogen Phosphorylase B"/>
    <property type="match status" value="2"/>
</dbReference>
<dbReference type="SUPFAM" id="SSF53756">
    <property type="entry name" value="UDP-Glycosyltransferase/glycogen phosphorylase"/>
    <property type="match status" value="1"/>
</dbReference>
<dbReference type="GO" id="GO:0016757">
    <property type="term" value="F:glycosyltransferase activity"/>
    <property type="evidence" value="ECO:0007669"/>
    <property type="project" value="InterPro"/>
</dbReference>
<organism evidence="2 3">
    <name type="scientific">Methanoplanus endosymbiosus</name>
    <dbReference type="NCBI Taxonomy" id="33865"/>
    <lineage>
        <taxon>Archaea</taxon>
        <taxon>Methanobacteriati</taxon>
        <taxon>Methanobacteriota</taxon>
        <taxon>Stenosarchaea group</taxon>
        <taxon>Methanomicrobia</taxon>
        <taxon>Methanomicrobiales</taxon>
        <taxon>Methanomicrobiaceae</taxon>
        <taxon>Methanoplanus</taxon>
    </lineage>
</organism>
<dbReference type="PANTHER" id="PTHR12526:SF637">
    <property type="entry name" value="GLYCOSYLTRANSFERASE EPSF-RELATED"/>
    <property type="match status" value="1"/>
</dbReference>
<evidence type="ECO:0000313" key="3">
    <source>
        <dbReference type="Proteomes" id="UP001060368"/>
    </source>
</evidence>